<dbReference type="EMBL" id="CP042476">
    <property type="protein sequence ID" value="QED37791.1"/>
    <property type="molecule type" value="Genomic_DNA"/>
</dbReference>
<protein>
    <submittedName>
        <fullName evidence="1">Class I SAM-dependent methyltransferase</fullName>
    </submittedName>
</protein>
<dbReference type="GO" id="GO:0032259">
    <property type="term" value="P:methylation"/>
    <property type="evidence" value="ECO:0007669"/>
    <property type="project" value="UniProtKB-KW"/>
</dbReference>
<evidence type="ECO:0000313" key="2">
    <source>
        <dbReference type="Proteomes" id="UP000321954"/>
    </source>
</evidence>
<keyword evidence="1" id="KW-0489">Methyltransferase</keyword>
<dbReference type="GO" id="GO:0008168">
    <property type="term" value="F:methyltransferase activity"/>
    <property type="evidence" value="ECO:0007669"/>
    <property type="project" value="UniProtKB-KW"/>
</dbReference>
<keyword evidence="1" id="KW-0808">Transferase</keyword>
<evidence type="ECO:0000313" key="1">
    <source>
        <dbReference type="EMBL" id="QED37791.1"/>
    </source>
</evidence>
<proteinExistence type="predicted"/>
<accession>A0A5B8YJI0</accession>
<dbReference type="InterPro" id="IPR029063">
    <property type="entry name" value="SAM-dependent_MTases_sf"/>
</dbReference>
<dbReference type="AlphaFoldDB" id="A0A5B8YJI0"/>
<dbReference type="Proteomes" id="UP000321954">
    <property type="component" value="Chromosome"/>
</dbReference>
<dbReference type="Pfam" id="PF13578">
    <property type="entry name" value="Methyltransf_24"/>
    <property type="match status" value="1"/>
</dbReference>
<name>A0A5B8YJI0_9FLAO</name>
<dbReference type="KEGG" id="anp:FK178_08670"/>
<gene>
    <name evidence="1" type="ORF">FK178_08670</name>
</gene>
<reference evidence="1 2" key="1">
    <citation type="submission" date="2019-08" db="EMBL/GenBank/DDBJ databases">
        <title>Antarcticibacterium arcticum sp. nov., a bacterium isolated from marine sediment of the Canadian Beaufort Sea.</title>
        <authorList>
            <person name="Lee Y.M."/>
            <person name="Baek K."/>
            <person name="Lee D.-H."/>
            <person name="Shin S.C."/>
            <person name="Jin Y.K."/>
            <person name="Park Y."/>
        </authorList>
    </citation>
    <scope>NUCLEOTIDE SEQUENCE [LARGE SCALE GENOMIC DNA]</scope>
    <source>
        <strain evidence="1 2">PAMC 28998</strain>
    </source>
</reference>
<dbReference type="OrthoDB" id="5464618at2"/>
<organism evidence="1 2">
    <name type="scientific">Antarcticibacterium arcticum</name>
    <dbReference type="NCBI Taxonomy" id="2585771"/>
    <lineage>
        <taxon>Bacteria</taxon>
        <taxon>Pseudomonadati</taxon>
        <taxon>Bacteroidota</taxon>
        <taxon>Flavobacteriia</taxon>
        <taxon>Flavobacteriales</taxon>
        <taxon>Flavobacteriaceae</taxon>
        <taxon>Antarcticibacterium</taxon>
    </lineage>
</organism>
<sequence length="103" mass="12291">MITDNLPAAGRPTTDNSQLTTDLIYFDGNHQKETTLKYFEMLLPLAHNESVFIFDDIHWSKGMEEAWEEIKSHQRVRVTIDSFFWGIVFFRQEQEKEHFIIRL</sequence>
<keyword evidence="2" id="KW-1185">Reference proteome</keyword>
<dbReference type="Gene3D" id="3.40.50.150">
    <property type="entry name" value="Vaccinia Virus protein VP39"/>
    <property type="match status" value="1"/>
</dbReference>